<evidence type="ECO:0000256" key="1">
    <source>
        <dbReference type="SAM" id="Phobius"/>
    </source>
</evidence>
<keyword evidence="3" id="KW-1185">Reference proteome</keyword>
<accession>A0A4Y2JQA8</accession>
<gene>
    <name evidence="2" type="ORF">AVEN_166663_1</name>
</gene>
<comment type="caution">
    <text evidence="2">The sequence shown here is derived from an EMBL/GenBank/DDBJ whole genome shotgun (WGS) entry which is preliminary data.</text>
</comment>
<keyword evidence="1" id="KW-1133">Transmembrane helix</keyword>
<evidence type="ECO:0000313" key="2">
    <source>
        <dbReference type="EMBL" id="GBM91619.1"/>
    </source>
</evidence>
<reference evidence="2 3" key="1">
    <citation type="journal article" date="2019" name="Sci. Rep.">
        <title>Orb-weaving spider Araneus ventricosus genome elucidates the spidroin gene catalogue.</title>
        <authorList>
            <person name="Kono N."/>
            <person name="Nakamura H."/>
            <person name="Ohtoshi R."/>
            <person name="Moran D.A.P."/>
            <person name="Shinohara A."/>
            <person name="Yoshida Y."/>
            <person name="Fujiwara M."/>
            <person name="Mori M."/>
            <person name="Tomita M."/>
            <person name="Arakawa K."/>
        </authorList>
    </citation>
    <scope>NUCLEOTIDE SEQUENCE [LARGE SCALE GENOMIC DNA]</scope>
</reference>
<organism evidence="2 3">
    <name type="scientific">Araneus ventricosus</name>
    <name type="common">Orbweaver spider</name>
    <name type="synonym">Epeira ventricosa</name>
    <dbReference type="NCBI Taxonomy" id="182803"/>
    <lineage>
        <taxon>Eukaryota</taxon>
        <taxon>Metazoa</taxon>
        <taxon>Ecdysozoa</taxon>
        <taxon>Arthropoda</taxon>
        <taxon>Chelicerata</taxon>
        <taxon>Arachnida</taxon>
        <taxon>Araneae</taxon>
        <taxon>Araneomorphae</taxon>
        <taxon>Entelegynae</taxon>
        <taxon>Araneoidea</taxon>
        <taxon>Araneidae</taxon>
        <taxon>Araneus</taxon>
    </lineage>
</organism>
<evidence type="ECO:0000313" key="3">
    <source>
        <dbReference type="Proteomes" id="UP000499080"/>
    </source>
</evidence>
<keyword evidence="1" id="KW-0472">Membrane</keyword>
<protein>
    <submittedName>
        <fullName evidence="2">Uncharacterized protein</fullName>
    </submittedName>
</protein>
<sequence length="84" mass="9187">MLTWRCLRRVLLRTGVEEFVPHSGLIPSSLVSSSGLIVGLMPSGLTLSRLALYIVAIDSSGLVFIWIDSSVFVWIDSSVLSHLD</sequence>
<keyword evidence="1" id="KW-0812">Transmembrane</keyword>
<feature type="transmembrane region" description="Helical" evidence="1">
    <location>
        <begin position="50"/>
        <end position="75"/>
    </location>
</feature>
<proteinExistence type="predicted"/>
<name>A0A4Y2JQA8_ARAVE</name>
<dbReference type="Proteomes" id="UP000499080">
    <property type="component" value="Unassembled WGS sequence"/>
</dbReference>
<dbReference type="AlphaFoldDB" id="A0A4Y2JQA8"/>
<dbReference type="EMBL" id="BGPR01003719">
    <property type="protein sequence ID" value="GBM91619.1"/>
    <property type="molecule type" value="Genomic_DNA"/>
</dbReference>